<dbReference type="EMBL" id="JAMQCR010000002">
    <property type="protein sequence ID" value="MCM2534204.1"/>
    <property type="molecule type" value="Genomic_DNA"/>
</dbReference>
<dbReference type="Proteomes" id="UP001523262">
    <property type="component" value="Unassembled WGS sequence"/>
</dbReference>
<proteinExistence type="predicted"/>
<protein>
    <submittedName>
        <fullName evidence="2">MlrC C-terminal domain-containing protein</fullName>
    </submittedName>
</protein>
<name>A0ABT0WFB8_9BACI</name>
<gene>
    <name evidence="2" type="ORF">NDK43_19930</name>
</gene>
<keyword evidence="3" id="KW-1185">Reference proteome</keyword>
<evidence type="ECO:0000313" key="3">
    <source>
        <dbReference type="Proteomes" id="UP001523262"/>
    </source>
</evidence>
<feature type="domain" description="Microcystin LR degradation protein MlrC C-terminal" evidence="1">
    <location>
        <begin position="2"/>
        <end position="69"/>
    </location>
</feature>
<reference evidence="2 3" key="1">
    <citation type="submission" date="2022-06" db="EMBL/GenBank/DDBJ databases">
        <authorList>
            <person name="Jeon C.O."/>
        </authorList>
    </citation>
    <scope>NUCLEOTIDE SEQUENCE [LARGE SCALE GENOMIC DNA]</scope>
    <source>
        <strain evidence="2 3">KCTC 13943</strain>
    </source>
</reference>
<evidence type="ECO:0000259" key="1">
    <source>
        <dbReference type="Pfam" id="PF07171"/>
    </source>
</evidence>
<accession>A0ABT0WFB8</accession>
<evidence type="ECO:0000313" key="2">
    <source>
        <dbReference type="EMBL" id="MCM2534204.1"/>
    </source>
</evidence>
<organism evidence="2 3">
    <name type="scientific">Neobacillus pocheonensis</name>
    <dbReference type="NCBI Taxonomy" id="363869"/>
    <lineage>
        <taxon>Bacteria</taxon>
        <taxon>Bacillati</taxon>
        <taxon>Bacillota</taxon>
        <taxon>Bacilli</taxon>
        <taxon>Bacillales</taxon>
        <taxon>Bacillaceae</taxon>
        <taxon>Neobacillus</taxon>
    </lineage>
</organism>
<dbReference type="InterPro" id="IPR010799">
    <property type="entry name" value="MlrC_C"/>
</dbReference>
<dbReference type="Pfam" id="PF07171">
    <property type="entry name" value="MlrC_C"/>
    <property type="match status" value="1"/>
</dbReference>
<comment type="caution">
    <text evidence="2">The sequence shown here is derived from an EMBL/GenBank/DDBJ whole genome shotgun (WGS) entry which is preliminary data.</text>
</comment>
<sequence>MDILLIGMPMSANDPEMFRHIGLEPSTKRILGLKAKNHFRAAFEPIVGRIIYVDAPGVASNRLTSFTYRYIPKQIWPLDDIQYEVELRGTEKWKH</sequence>